<reference evidence="2 3" key="1">
    <citation type="journal article" date="2020" name="Cell">
        <title>Large-Scale Comparative Analyses of Tick Genomes Elucidate Their Genetic Diversity and Vector Capacities.</title>
        <authorList>
            <consortium name="Tick Genome and Microbiome Consortium (TIGMIC)"/>
            <person name="Jia N."/>
            <person name="Wang J."/>
            <person name="Shi W."/>
            <person name="Du L."/>
            <person name="Sun Y."/>
            <person name="Zhan W."/>
            <person name="Jiang J.F."/>
            <person name="Wang Q."/>
            <person name="Zhang B."/>
            <person name="Ji P."/>
            <person name="Bell-Sakyi L."/>
            <person name="Cui X.M."/>
            <person name="Yuan T.T."/>
            <person name="Jiang B.G."/>
            <person name="Yang W.F."/>
            <person name="Lam T.T."/>
            <person name="Chang Q.C."/>
            <person name="Ding S.J."/>
            <person name="Wang X.J."/>
            <person name="Zhu J.G."/>
            <person name="Ruan X.D."/>
            <person name="Zhao L."/>
            <person name="Wei J.T."/>
            <person name="Ye R.Z."/>
            <person name="Que T.C."/>
            <person name="Du C.H."/>
            <person name="Zhou Y.H."/>
            <person name="Cheng J.X."/>
            <person name="Dai P.F."/>
            <person name="Guo W.B."/>
            <person name="Han X.H."/>
            <person name="Huang E.J."/>
            <person name="Li L.F."/>
            <person name="Wei W."/>
            <person name="Gao Y.C."/>
            <person name="Liu J.Z."/>
            <person name="Shao H.Z."/>
            <person name="Wang X."/>
            <person name="Wang C.C."/>
            <person name="Yang T.C."/>
            <person name="Huo Q.B."/>
            <person name="Li W."/>
            <person name="Chen H.Y."/>
            <person name="Chen S.E."/>
            <person name="Zhou L.G."/>
            <person name="Ni X.B."/>
            <person name="Tian J.H."/>
            <person name="Sheng Y."/>
            <person name="Liu T."/>
            <person name="Pan Y.S."/>
            <person name="Xia L.Y."/>
            <person name="Li J."/>
            <person name="Zhao F."/>
            <person name="Cao W.C."/>
        </authorList>
    </citation>
    <scope>NUCLEOTIDE SEQUENCE [LARGE SCALE GENOMIC DNA]</scope>
    <source>
        <strain evidence="2">HaeL-2018</strain>
    </source>
</reference>
<protein>
    <submittedName>
        <fullName evidence="2">Uncharacterized protein</fullName>
    </submittedName>
</protein>
<gene>
    <name evidence="2" type="ORF">HPB48_025524</name>
</gene>
<evidence type="ECO:0000256" key="1">
    <source>
        <dbReference type="SAM" id="MobiDB-lite"/>
    </source>
</evidence>
<feature type="compositionally biased region" description="Low complexity" evidence="1">
    <location>
        <begin position="71"/>
        <end position="87"/>
    </location>
</feature>
<name>A0A9J6H7S7_HAELO</name>
<feature type="region of interest" description="Disordered" evidence="1">
    <location>
        <begin position="65"/>
        <end position="96"/>
    </location>
</feature>
<dbReference type="VEuPathDB" id="VectorBase:HLOH_046305"/>
<evidence type="ECO:0000313" key="3">
    <source>
        <dbReference type="Proteomes" id="UP000821853"/>
    </source>
</evidence>
<keyword evidence="3" id="KW-1185">Reference proteome</keyword>
<dbReference type="Proteomes" id="UP000821853">
    <property type="component" value="Unassembled WGS sequence"/>
</dbReference>
<accession>A0A9J6H7S7</accession>
<proteinExistence type="predicted"/>
<dbReference type="EMBL" id="JABSTR010001246">
    <property type="protein sequence ID" value="KAH9383758.1"/>
    <property type="molecule type" value="Genomic_DNA"/>
</dbReference>
<sequence>MGYSVTRDTCPDLTLAHGLSNHRWSNLGEKLGSDHSILLTEIADFGFKVSNRSVAIIDWVAFRKRRAQPRGDSSPATDPTSTTGDPAQSPLPSLPE</sequence>
<organism evidence="2 3">
    <name type="scientific">Haemaphysalis longicornis</name>
    <name type="common">Bush tick</name>
    <dbReference type="NCBI Taxonomy" id="44386"/>
    <lineage>
        <taxon>Eukaryota</taxon>
        <taxon>Metazoa</taxon>
        <taxon>Ecdysozoa</taxon>
        <taxon>Arthropoda</taxon>
        <taxon>Chelicerata</taxon>
        <taxon>Arachnida</taxon>
        <taxon>Acari</taxon>
        <taxon>Parasitiformes</taxon>
        <taxon>Ixodida</taxon>
        <taxon>Ixodoidea</taxon>
        <taxon>Ixodidae</taxon>
        <taxon>Haemaphysalinae</taxon>
        <taxon>Haemaphysalis</taxon>
    </lineage>
</organism>
<comment type="caution">
    <text evidence="2">The sequence shown here is derived from an EMBL/GenBank/DDBJ whole genome shotgun (WGS) entry which is preliminary data.</text>
</comment>
<evidence type="ECO:0000313" key="2">
    <source>
        <dbReference type="EMBL" id="KAH9383758.1"/>
    </source>
</evidence>
<dbReference type="AlphaFoldDB" id="A0A9J6H7S7"/>